<dbReference type="EMBL" id="CM044706">
    <property type="protein sequence ID" value="KAI5660202.1"/>
    <property type="molecule type" value="Genomic_DNA"/>
</dbReference>
<name>A0ACC0AIC5_CATRO</name>
<protein>
    <submittedName>
        <fullName evidence="1">Uncharacterized protein</fullName>
    </submittedName>
</protein>
<reference evidence="2" key="1">
    <citation type="journal article" date="2023" name="Nat. Plants">
        <title>Single-cell RNA sequencing provides a high-resolution roadmap for understanding the multicellular compartmentation of specialized metabolism.</title>
        <authorList>
            <person name="Sun S."/>
            <person name="Shen X."/>
            <person name="Li Y."/>
            <person name="Li Y."/>
            <person name="Wang S."/>
            <person name="Li R."/>
            <person name="Zhang H."/>
            <person name="Shen G."/>
            <person name="Guo B."/>
            <person name="Wei J."/>
            <person name="Xu J."/>
            <person name="St-Pierre B."/>
            <person name="Chen S."/>
            <person name="Sun C."/>
        </authorList>
    </citation>
    <scope>NUCLEOTIDE SEQUENCE [LARGE SCALE GENOMIC DNA]</scope>
</reference>
<proteinExistence type="predicted"/>
<evidence type="ECO:0000313" key="1">
    <source>
        <dbReference type="EMBL" id="KAI5660202.1"/>
    </source>
</evidence>
<accession>A0ACC0AIC5</accession>
<evidence type="ECO:0000313" key="2">
    <source>
        <dbReference type="Proteomes" id="UP001060085"/>
    </source>
</evidence>
<dbReference type="Proteomes" id="UP001060085">
    <property type="component" value="Linkage Group LG06"/>
</dbReference>
<keyword evidence="2" id="KW-1185">Reference proteome</keyword>
<organism evidence="1 2">
    <name type="scientific">Catharanthus roseus</name>
    <name type="common">Madagascar periwinkle</name>
    <name type="synonym">Vinca rosea</name>
    <dbReference type="NCBI Taxonomy" id="4058"/>
    <lineage>
        <taxon>Eukaryota</taxon>
        <taxon>Viridiplantae</taxon>
        <taxon>Streptophyta</taxon>
        <taxon>Embryophyta</taxon>
        <taxon>Tracheophyta</taxon>
        <taxon>Spermatophyta</taxon>
        <taxon>Magnoliopsida</taxon>
        <taxon>eudicotyledons</taxon>
        <taxon>Gunneridae</taxon>
        <taxon>Pentapetalae</taxon>
        <taxon>asterids</taxon>
        <taxon>lamiids</taxon>
        <taxon>Gentianales</taxon>
        <taxon>Apocynaceae</taxon>
        <taxon>Rauvolfioideae</taxon>
        <taxon>Vinceae</taxon>
        <taxon>Catharanthinae</taxon>
        <taxon>Catharanthus</taxon>
    </lineage>
</organism>
<gene>
    <name evidence="1" type="ORF">M9H77_28995</name>
</gene>
<comment type="caution">
    <text evidence="1">The sequence shown here is derived from an EMBL/GenBank/DDBJ whole genome shotgun (WGS) entry which is preliminary data.</text>
</comment>
<sequence length="691" mass="77373">MAMVNKTRAMLEGLVKDGSFKWLIKQKSAYDEEIEEMGRSPSAGKNWLIELSPVANVVVRRCSKILDVSVCQLKENFDDEASEALKQSSQYPRNFLEYCCFRALALSIQVTGYLEDKKFRRLTFDMMVAWEFPAADIQPLLNMDDDISVSLEAFSRIASAVPIIANVIISHKLFEVLTSASGGRLHFSVYDKYLSGLERASKKLKTQSESSLLSALRSARGEKILEMDGTVTSQPVLEHVGISTWPGRLILTDHALYFEALRVVSFDKAKIYDLSDDLKQIVRPELTGPWGTRLFDKAVMYKSVSISEPVVMEFPELKGHARRDYWLAIIREVLYAHRFIHKFQMTGIRRDEALLKATFGILRVQALKEISSTTFCFEDLLMFNVCDQLPGGDLILETLANMSTVRGLDRTNSPRARGGMYSVSASAMASTMGSMFGTSSTSNIGGLFVGEIAVGEMTPLEKAVMESRSSYQNVVLAQASVDGVKVDGIDTNLAVMMELLSPAKEFGNTIQSLASWDDPVKSMLFCLVFTYIIWRGWLGYTFASLLILSAVFMIVTRCIGQGRKVDELKVLAPPPMNAMEQLLAVQNAISQAEEVIQDGNVVLLKLRALLLSMFPQATERFAGALLAMALVLAFLPGRYLILLGFLEVFTRNSPLRRASTEKWSRRFREWWFSIPAAPVLLERSKEDKKKR</sequence>